<dbReference type="GO" id="GO:0016020">
    <property type="term" value="C:membrane"/>
    <property type="evidence" value="ECO:0007669"/>
    <property type="project" value="UniProtKB-SubCell"/>
</dbReference>
<accession>A0A136A314</accession>
<dbReference type="InterPro" id="IPR001107">
    <property type="entry name" value="Band_7"/>
</dbReference>
<dbReference type="AlphaFoldDB" id="A0A136A314"/>
<comment type="subcellular location">
    <subcellularLocation>
        <location evidence="1">Membrane</location>
        <topology evidence="1">Single-pass membrane protein</topology>
    </subcellularLocation>
</comment>
<dbReference type="SUPFAM" id="SSF117892">
    <property type="entry name" value="Band 7/SPFH domain"/>
    <property type="match status" value="1"/>
</dbReference>
<keyword evidence="2" id="KW-0175">Coiled coil</keyword>
<evidence type="ECO:0000313" key="4">
    <source>
        <dbReference type="EMBL" id="KXI29597.1"/>
    </source>
</evidence>
<dbReference type="STRING" id="1799789.AX660_05960"/>
<keyword evidence="5" id="KW-1185">Reference proteome</keyword>
<feature type="coiled-coil region" evidence="2">
    <location>
        <begin position="207"/>
        <end position="277"/>
    </location>
</feature>
<evidence type="ECO:0000259" key="3">
    <source>
        <dbReference type="Pfam" id="PF01145"/>
    </source>
</evidence>
<gene>
    <name evidence="4" type="ORF">AX660_05960</name>
</gene>
<dbReference type="Gene3D" id="3.30.479.30">
    <property type="entry name" value="Band 7 domain"/>
    <property type="match status" value="1"/>
</dbReference>
<comment type="caution">
    <text evidence="4">The sequence shown here is derived from an EMBL/GenBank/DDBJ whole genome shotgun (WGS) entry which is preliminary data.</text>
</comment>
<name>A0A136A314_9ALTE</name>
<dbReference type="RefSeq" id="WP_068372350.1">
    <property type="nucleotide sequence ID" value="NZ_LSNE01000003.1"/>
</dbReference>
<sequence>MFGINYIKADPSTHLMQFKNGAVVKQGLGTSFFYYGPSSSLVAVPVNSKELPFVFRMQTQDFQDISIQGQVTYRIVKPGDAVKQLNFTIDANGRYVSEDPNKVEERVLRSVQVSVRNQIERRKLREALTCAMTLTNELKKDLDNVAALVSLGIEINDVALTAIVPNPETGKALEAEVRESLLREADNAVYARRLASIEQEKSVKESELETEKAIQKKQQDLEKATLEAEREQMQQRFQINQERIAAQIEDEEQLKGLVELNVANERARADAEAYKIKVKMDAYAQMDTERLKVMSMSGMGPEQLIAQAIENLTHGDNKVGNLNLSPDLLQSLLRQ</sequence>
<dbReference type="OrthoDB" id="3469168at2"/>
<protein>
    <recommendedName>
        <fullName evidence="3">Band 7 domain-containing protein</fullName>
    </recommendedName>
</protein>
<organism evidence="4 5">
    <name type="scientific">Paraglaciecola hydrolytica</name>
    <dbReference type="NCBI Taxonomy" id="1799789"/>
    <lineage>
        <taxon>Bacteria</taxon>
        <taxon>Pseudomonadati</taxon>
        <taxon>Pseudomonadota</taxon>
        <taxon>Gammaproteobacteria</taxon>
        <taxon>Alteromonadales</taxon>
        <taxon>Alteromonadaceae</taxon>
        <taxon>Paraglaciecola</taxon>
    </lineage>
</organism>
<dbReference type="EMBL" id="LSNE01000003">
    <property type="protein sequence ID" value="KXI29597.1"/>
    <property type="molecule type" value="Genomic_DNA"/>
</dbReference>
<evidence type="ECO:0000256" key="2">
    <source>
        <dbReference type="SAM" id="Coils"/>
    </source>
</evidence>
<evidence type="ECO:0000256" key="1">
    <source>
        <dbReference type="ARBA" id="ARBA00004167"/>
    </source>
</evidence>
<dbReference type="Proteomes" id="UP000070299">
    <property type="component" value="Unassembled WGS sequence"/>
</dbReference>
<dbReference type="InterPro" id="IPR036013">
    <property type="entry name" value="Band_7/SPFH_dom_sf"/>
</dbReference>
<reference evidence="5" key="1">
    <citation type="submission" date="2016-02" db="EMBL/GenBank/DDBJ databases">
        <authorList>
            <person name="Schultz-Johansen M."/>
            <person name="Glaring M.A."/>
            <person name="Bech P.K."/>
            <person name="Stougaard P."/>
        </authorList>
    </citation>
    <scope>NUCLEOTIDE SEQUENCE [LARGE SCALE GENOMIC DNA]</scope>
    <source>
        <strain evidence="5">S66</strain>
    </source>
</reference>
<proteinExistence type="predicted"/>
<evidence type="ECO:0000313" key="5">
    <source>
        <dbReference type="Proteomes" id="UP000070299"/>
    </source>
</evidence>
<feature type="domain" description="Band 7" evidence="3">
    <location>
        <begin position="11"/>
        <end position="185"/>
    </location>
</feature>
<dbReference type="Pfam" id="PF01145">
    <property type="entry name" value="Band_7"/>
    <property type="match status" value="1"/>
</dbReference>